<evidence type="ECO:0000256" key="3">
    <source>
        <dbReference type="ARBA" id="ARBA00022692"/>
    </source>
</evidence>
<feature type="transmembrane region" description="Helical" evidence="6">
    <location>
        <begin position="83"/>
        <end position="106"/>
    </location>
</feature>
<gene>
    <name evidence="7" type="ORF">ACFQND_26910</name>
</gene>
<keyword evidence="8" id="KW-1185">Reference proteome</keyword>
<feature type="transmembrane region" description="Helical" evidence="6">
    <location>
        <begin position="113"/>
        <end position="130"/>
    </location>
</feature>
<reference evidence="8" key="1">
    <citation type="journal article" date="2019" name="Int. J. Syst. Evol. Microbiol.">
        <title>The Global Catalogue of Microorganisms (GCM) 10K type strain sequencing project: providing services to taxonomists for standard genome sequencing and annotation.</title>
        <authorList>
            <consortium name="The Broad Institute Genomics Platform"/>
            <consortium name="The Broad Institute Genome Sequencing Center for Infectious Disease"/>
            <person name="Wu L."/>
            <person name="Ma J."/>
        </authorList>
    </citation>
    <scope>NUCLEOTIDE SEQUENCE [LARGE SCALE GENOMIC DNA]</scope>
    <source>
        <strain evidence="8">CCUG 39402</strain>
    </source>
</reference>
<evidence type="ECO:0000256" key="2">
    <source>
        <dbReference type="ARBA" id="ARBA00022475"/>
    </source>
</evidence>
<comment type="caution">
    <text evidence="7">The sequence shown here is derived from an EMBL/GenBank/DDBJ whole genome shotgun (WGS) entry which is preliminary data.</text>
</comment>
<evidence type="ECO:0000313" key="7">
    <source>
        <dbReference type="EMBL" id="MFC6284873.1"/>
    </source>
</evidence>
<feature type="transmembrane region" description="Helical" evidence="6">
    <location>
        <begin position="9"/>
        <end position="26"/>
    </location>
</feature>
<feature type="transmembrane region" description="Helical" evidence="6">
    <location>
        <begin position="285"/>
        <end position="302"/>
    </location>
</feature>
<dbReference type="InterPro" id="IPR043428">
    <property type="entry name" value="LivM-like"/>
</dbReference>
<dbReference type="CDD" id="cd06581">
    <property type="entry name" value="TM_PBP1_LivM_like"/>
    <property type="match status" value="1"/>
</dbReference>
<feature type="transmembrane region" description="Helical" evidence="6">
    <location>
        <begin position="216"/>
        <end position="234"/>
    </location>
</feature>
<evidence type="ECO:0000256" key="6">
    <source>
        <dbReference type="SAM" id="Phobius"/>
    </source>
</evidence>
<feature type="transmembrane region" description="Helical" evidence="6">
    <location>
        <begin position="60"/>
        <end position="77"/>
    </location>
</feature>
<protein>
    <submittedName>
        <fullName evidence="7">Branched-chain amino acid ABC transporter permease</fullName>
    </submittedName>
</protein>
<accession>A0ABW1U7C2</accession>
<evidence type="ECO:0000256" key="1">
    <source>
        <dbReference type="ARBA" id="ARBA00004651"/>
    </source>
</evidence>
<comment type="subcellular location">
    <subcellularLocation>
        <location evidence="1">Cell membrane</location>
        <topology evidence="1">Multi-pass membrane protein</topology>
    </subcellularLocation>
</comment>
<dbReference type="PANTHER" id="PTHR30482">
    <property type="entry name" value="HIGH-AFFINITY BRANCHED-CHAIN AMINO ACID TRANSPORT SYSTEM PERMEASE"/>
    <property type="match status" value="1"/>
</dbReference>
<dbReference type="Pfam" id="PF02653">
    <property type="entry name" value="BPD_transp_2"/>
    <property type="match status" value="1"/>
</dbReference>
<evidence type="ECO:0000256" key="5">
    <source>
        <dbReference type="ARBA" id="ARBA00023136"/>
    </source>
</evidence>
<dbReference type="PANTHER" id="PTHR30482:SF10">
    <property type="entry name" value="HIGH-AFFINITY BRANCHED-CHAIN AMINO ACID TRANSPORT PROTEIN BRAE"/>
    <property type="match status" value="1"/>
</dbReference>
<evidence type="ECO:0000313" key="8">
    <source>
        <dbReference type="Proteomes" id="UP001596270"/>
    </source>
</evidence>
<evidence type="ECO:0000256" key="4">
    <source>
        <dbReference type="ARBA" id="ARBA00022989"/>
    </source>
</evidence>
<dbReference type="InterPro" id="IPR001851">
    <property type="entry name" value="ABC_transp_permease"/>
</dbReference>
<proteinExistence type="predicted"/>
<dbReference type="Proteomes" id="UP001596270">
    <property type="component" value="Unassembled WGS sequence"/>
</dbReference>
<keyword evidence="4 6" id="KW-1133">Transmembrane helix</keyword>
<dbReference type="EMBL" id="JBHSRS010000084">
    <property type="protein sequence ID" value="MFC6284873.1"/>
    <property type="molecule type" value="Genomic_DNA"/>
</dbReference>
<keyword evidence="3 6" id="KW-0812">Transmembrane</keyword>
<feature type="transmembrane region" description="Helical" evidence="6">
    <location>
        <begin position="164"/>
        <end position="181"/>
    </location>
</feature>
<sequence>MHHHALTRWFALACAVAAGFFLPVLLGGSGLVYNTLVVIAIFAVMAYGVDIVWSDLGEVSLAHTVFFAAGAYTSAILSTRYGVSAWLTLPAAVVVSVVLALLLGLLTLKTREFIFSLVTYSAGIVCLSIAQNWQFLGGSDGIVGVPPLKLSVTSGGAPAIGNQAIWPYAYVLLLLTMYLVARFRRSALGHAALMVHMNQRLATLSGIDPRRVRLKVFVLSAGVTSLAGWMYAYQRSYVGPDLFDTYFLVLMLTAVVLSGQRLLIGPLLGTALLMSQKAFLSYGGYFDKIVLGCVLIFVLAVYPRGLIGLWEIASGFFRRKKTVNDGDPTATPGSTPSSGKP</sequence>
<feature type="transmembrane region" description="Helical" evidence="6">
    <location>
        <begin position="32"/>
        <end position="53"/>
    </location>
</feature>
<dbReference type="RefSeq" id="WP_371439456.1">
    <property type="nucleotide sequence ID" value="NZ_JBHSRS010000084.1"/>
</dbReference>
<organism evidence="7 8">
    <name type="scientific">Polaromonas aquatica</name>
    <dbReference type="NCBI Taxonomy" id="332657"/>
    <lineage>
        <taxon>Bacteria</taxon>
        <taxon>Pseudomonadati</taxon>
        <taxon>Pseudomonadota</taxon>
        <taxon>Betaproteobacteria</taxon>
        <taxon>Burkholderiales</taxon>
        <taxon>Comamonadaceae</taxon>
        <taxon>Polaromonas</taxon>
    </lineage>
</organism>
<name>A0ABW1U7C2_9BURK</name>
<keyword evidence="5 6" id="KW-0472">Membrane</keyword>
<feature type="transmembrane region" description="Helical" evidence="6">
    <location>
        <begin position="246"/>
        <end position="273"/>
    </location>
</feature>
<keyword evidence="2" id="KW-1003">Cell membrane</keyword>